<reference evidence="1 2" key="1">
    <citation type="journal article" date="2020" name="Mol. Biol. Evol.">
        <title>Distinct Expression and Methylation Patterns for Genes with Different Fates following a Single Whole-Genome Duplication in Flowering Plants.</title>
        <authorList>
            <person name="Shi T."/>
            <person name="Rahmani R.S."/>
            <person name="Gugger P.F."/>
            <person name="Wang M."/>
            <person name="Li H."/>
            <person name="Zhang Y."/>
            <person name="Li Z."/>
            <person name="Wang Q."/>
            <person name="Van de Peer Y."/>
            <person name="Marchal K."/>
            <person name="Chen J."/>
        </authorList>
    </citation>
    <scope>NUCLEOTIDE SEQUENCE [LARGE SCALE GENOMIC DNA]</scope>
    <source>
        <tissue evidence="1">Leaf</tissue>
    </source>
</reference>
<evidence type="ECO:0000313" key="2">
    <source>
        <dbReference type="Proteomes" id="UP000607653"/>
    </source>
</evidence>
<proteinExistence type="predicted"/>
<dbReference type="Proteomes" id="UP000607653">
    <property type="component" value="Unassembled WGS sequence"/>
</dbReference>
<evidence type="ECO:0000313" key="1">
    <source>
        <dbReference type="EMBL" id="DAD23806.1"/>
    </source>
</evidence>
<accession>A0A822XXS4</accession>
<name>A0A822XXS4_NELNU</name>
<sequence length="41" mass="4732">MVVKDINRRWPLYLIVAGRCHCEQMSVVISLLDDEDNDLGD</sequence>
<protein>
    <submittedName>
        <fullName evidence="1">Uncharacterized protein</fullName>
    </submittedName>
</protein>
<dbReference type="AlphaFoldDB" id="A0A822XXS4"/>
<dbReference type="EMBL" id="DUZY01000001">
    <property type="protein sequence ID" value="DAD23806.1"/>
    <property type="molecule type" value="Genomic_DNA"/>
</dbReference>
<organism evidence="1 2">
    <name type="scientific">Nelumbo nucifera</name>
    <name type="common">Sacred lotus</name>
    <dbReference type="NCBI Taxonomy" id="4432"/>
    <lineage>
        <taxon>Eukaryota</taxon>
        <taxon>Viridiplantae</taxon>
        <taxon>Streptophyta</taxon>
        <taxon>Embryophyta</taxon>
        <taxon>Tracheophyta</taxon>
        <taxon>Spermatophyta</taxon>
        <taxon>Magnoliopsida</taxon>
        <taxon>Proteales</taxon>
        <taxon>Nelumbonaceae</taxon>
        <taxon>Nelumbo</taxon>
    </lineage>
</organism>
<keyword evidence="2" id="KW-1185">Reference proteome</keyword>
<comment type="caution">
    <text evidence="1">The sequence shown here is derived from an EMBL/GenBank/DDBJ whole genome shotgun (WGS) entry which is preliminary data.</text>
</comment>
<gene>
    <name evidence="1" type="ORF">HUJ06_025269</name>
</gene>